<proteinExistence type="predicted"/>
<dbReference type="STRING" id="1782.AWC18_07385"/>
<sequence>MLAAQQRLTCLNANDVLGQDPQATSVAQLFENAIAKLDSRAAEILSARLFADDPITLDELGRRYDVTRERVRQIEAVARGAMSSIIAEDGPLASLARAARAQIGFILPLDELLRRIPSLGERVESVAQPAWRVLDRLDDAYEIEDGWCVVPTMTAVESMTQTQLQEQADQYGVVRIEDLTLIESNTNRRSELTASWLTRCGYVVDGDFVLTRTSSVGDYAAAVLSLTGTPLSAQEIIDRFIFERSATSLRNAMASDDRFERVDRDRWALKEWGMEKYSGIRSLIREQIATNGGQIRLNDLIEFITGRYSVSANSVASYASIPPFEQRNGIVRLAGTDRSVGKAPARTRRLFRRPDGWAYRVRITKDHLRGSGSTAPMAIAMVLKLRFGQTLQLESPLGPQSIAWTGTQPSFGTIRRFLMDGDIAAGTEAFLVINDDGTFSFEPARTLTGDPLADTLSLIGAPMCAEPETARAAIATALTLPAESPVSSLIGACRDRGDADIADLLTSARDYLEKGYKPQPSERNSQVDEILDLL</sequence>
<dbReference type="InterPro" id="IPR000943">
    <property type="entry name" value="RNA_pol_sigma70"/>
</dbReference>
<dbReference type="InterPro" id="IPR013324">
    <property type="entry name" value="RNA_pol_sigma_r3/r4-like"/>
</dbReference>
<dbReference type="PRINTS" id="PR00046">
    <property type="entry name" value="SIGMA70FCT"/>
</dbReference>
<dbReference type="GO" id="GO:0006352">
    <property type="term" value="P:DNA-templated transcription initiation"/>
    <property type="evidence" value="ECO:0007669"/>
    <property type="project" value="InterPro"/>
</dbReference>
<feature type="domain" description="RNA polymerase sigma-70 region 4" evidence="1">
    <location>
        <begin position="33"/>
        <end position="79"/>
    </location>
</feature>
<reference evidence="2 3" key="1">
    <citation type="submission" date="2016-01" db="EMBL/GenBank/DDBJ databases">
        <title>The new phylogeny of the genus Mycobacterium.</title>
        <authorList>
            <person name="Tarcisio F."/>
            <person name="Conor M."/>
            <person name="Antonella G."/>
            <person name="Elisabetta G."/>
            <person name="Giulia F.S."/>
            <person name="Sara T."/>
            <person name="Anna F."/>
            <person name="Clotilde B."/>
            <person name="Roberto B."/>
            <person name="Veronica D.S."/>
            <person name="Fabio R."/>
            <person name="Monica P."/>
            <person name="Olivier J."/>
            <person name="Enrico T."/>
            <person name="Nicola S."/>
        </authorList>
    </citation>
    <scope>NUCLEOTIDE SEQUENCE [LARGE SCALE GENOMIC DNA]</scope>
    <source>
        <strain evidence="2 3">DSM 44164</strain>
    </source>
</reference>
<keyword evidence="3" id="KW-1185">Reference proteome</keyword>
<evidence type="ECO:0000259" key="1">
    <source>
        <dbReference type="Pfam" id="PF04545"/>
    </source>
</evidence>
<protein>
    <recommendedName>
        <fullName evidence="1">RNA polymerase sigma-70 region 4 domain-containing protein</fullName>
    </recommendedName>
</protein>
<name>A0A1X1ZH10_MYCNO</name>
<dbReference type="SUPFAM" id="SSF88659">
    <property type="entry name" value="Sigma3 and sigma4 domains of RNA polymerase sigma factors"/>
    <property type="match status" value="1"/>
</dbReference>
<evidence type="ECO:0000313" key="2">
    <source>
        <dbReference type="EMBL" id="ORW22590.1"/>
    </source>
</evidence>
<dbReference type="Proteomes" id="UP000193108">
    <property type="component" value="Unassembled WGS sequence"/>
</dbReference>
<comment type="caution">
    <text evidence="2">The sequence shown here is derived from an EMBL/GenBank/DDBJ whole genome shotgun (WGS) entry which is preliminary data.</text>
</comment>
<dbReference type="Pfam" id="PF04545">
    <property type="entry name" value="Sigma70_r4"/>
    <property type="match status" value="1"/>
</dbReference>
<organism evidence="2 3">
    <name type="scientific">Mycolicibacter nonchromogenicus</name>
    <name type="common">Mycobacterium nonchromogenicum</name>
    <dbReference type="NCBI Taxonomy" id="1782"/>
    <lineage>
        <taxon>Bacteria</taxon>
        <taxon>Bacillati</taxon>
        <taxon>Actinomycetota</taxon>
        <taxon>Actinomycetes</taxon>
        <taxon>Mycobacteriales</taxon>
        <taxon>Mycobacteriaceae</taxon>
        <taxon>Mycolicibacter</taxon>
    </lineage>
</organism>
<accession>A0A1X1ZH10</accession>
<dbReference type="AlphaFoldDB" id="A0A1X1ZH10"/>
<dbReference type="GO" id="GO:0003700">
    <property type="term" value="F:DNA-binding transcription factor activity"/>
    <property type="evidence" value="ECO:0007669"/>
    <property type="project" value="InterPro"/>
</dbReference>
<dbReference type="InterPro" id="IPR036388">
    <property type="entry name" value="WH-like_DNA-bd_sf"/>
</dbReference>
<gene>
    <name evidence="2" type="ORF">AWC18_07385</name>
</gene>
<evidence type="ECO:0000313" key="3">
    <source>
        <dbReference type="Proteomes" id="UP000193108"/>
    </source>
</evidence>
<dbReference type="Gene3D" id="1.10.10.10">
    <property type="entry name" value="Winged helix-like DNA-binding domain superfamily/Winged helix DNA-binding domain"/>
    <property type="match status" value="1"/>
</dbReference>
<dbReference type="EMBL" id="LQPI01000033">
    <property type="protein sequence ID" value="ORW22590.1"/>
    <property type="molecule type" value="Genomic_DNA"/>
</dbReference>
<dbReference type="InterPro" id="IPR007630">
    <property type="entry name" value="RNA_pol_sigma70_r4"/>
</dbReference>